<organism evidence="2 3">
    <name type="scientific">Electrophorus voltai</name>
    <dbReference type="NCBI Taxonomy" id="2609070"/>
    <lineage>
        <taxon>Eukaryota</taxon>
        <taxon>Metazoa</taxon>
        <taxon>Chordata</taxon>
        <taxon>Craniata</taxon>
        <taxon>Vertebrata</taxon>
        <taxon>Euteleostomi</taxon>
        <taxon>Actinopterygii</taxon>
        <taxon>Neopterygii</taxon>
        <taxon>Teleostei</taxon>
        <taxon>Ostariophysi</taxon>
        <taxon>Gymnotiformes</taxon>
        <taxon>Gymnotoidei</taxon>
        <taxon>Gymnotidae</taxon>
        <taxon>Electrophorus</taxon>
    </lineage>
</organism>
<proteinExistence type="predicted"/>
<keyword evidence="1" id="KW-0175">Coiled coil</keyword>
<feature type="non-terminal residue" evidence="2">
    <location>
        <position position="69"/>
    </location>
</feature>
<accession>A0AAD8ZDZ3</accession>
<name>A0AAD8ZDZ3_9TELE</name>
<gene>
    <name evidence="2" type="ORF">P4O66_008668</name>
</gene>
<dbReference type="AlphaFoldDB" id="A0AAD8ZDZ3"/>
<sequence length="69" mass="8234">GFGKLSHEESEKQLNFFRERNSSIEQLQAEKKNLTSELQRTKDTLDERERIYQTEKEKLANELKGKYKS</sequence>
<feature type="coiled-coil region" evidence="1">
    <location>
        <begin position="17"/>
        <end position="62"/>
    </location>
</feature>
<evidence type="ECO:0000256" key="1">
    <source>
        <dbReference type="SAM" id="Coils"/>
    </source>
</evidence>
<evidence type="ECO:0000313" key="3">
    <source>
        <dbReference type="Proteomes" id="UP001239994"/>
    </source>
</evidence>
<dbReference type="EMBL" id="JAROKS010000014">
    <property type="protein sequence ID" value="KAK1797290.1"/>
    <property type="molecule type" value="Genomic_DNA"/>
</dbReference>
<keyword evidence="3" id="KW-1185">Reference proteome</keyword>
<evidence type="ECO:0000313" key="2">
    <source>
        <dbReference type="EMBL" id="KAK1797290.1"/>
    </source>
</evidence>
<protein>
    <submittedName>
        <fullName evidence="2">Uncharacterized protein</fullName>
    </submittedName>
</protein>
<comment type="caution">
    <text evidence="2">The sequence shown here is derived from an EMBL/GenBank/DDBJ whole genome shotgun (WGS) entry which is preliminary data.</text>
</comment>
<reference evidence="2" key="1">
    <citation type="submission" date="2023-03" db="EMBL/GenBank/DDBJ databases">
        <title>Electrophorus voltai genome.</title>
        <authorList>
            <person name="Bian C."/>
        </authorList>
    </citation>
    <scope>NUCLEOTIDE SEQUENCE</scope>
    <source>
        <strain evidence="2">CB-2022</strain>
        <tissue evidence="2">Muscle</tissue>
    </source>
</reference>
<dbReference type="Proteomes" id="UP001239994">
    <property type="component" value="Unassembled WGS sequence"/>
</dbReference>